<organism evidence="11 12">
    <name type="scientific">Cryptolaemus montrouzieri</name>
    <dbReference type="NCBI Taxonomy" id="559131"/>
    <lineage>
        <taxon>Eukaryota</taxon>
        <taxon>Metazoa</taxon>
        <taxon>Ecdysozoa</taxon>
        <taxon>Arthropoda</taxon>
        <taxon>Hexapoda</taxon>
        <taxon>Insecta</taxon>
        <taxon>Pterygota</taxon>
        <taxon>Neoptera</taxon>
        <taxon>Endopterygota</taxon>
        <taxon>Coleoptera</taxon>
        <taxon>Polyphaga</taxon>
        <taxon>Cucujiformia</taxon>
        <taxon>Coccinelloidea</taxon>
        <taxon>Coccinellidae</taxon>
        <taxon>Scymninae</taxon>
        <taxon>Scymnini</taxon>
        <taxon>Cryptolaemus</taxon>
    </lineage>
</organism>
<sequence length="278" mass="33148">MIEYNVSVPERYHVFGFESTYQHYEYMEWMKRQWNVGYTLCVIYVIAIFSGQYLMKTRPKFEFRRPLVFWNVFLAVFSIIGASRTYPEMSHILRNYGWYHSVCNSSFLTRDKVSAFWSLLFILSKPVEFGDTFFIVVRKQPLIFLHWYHHLTVLLYSWFAVLNSTATVRWFIVMNYAVHSIMYSYYAIRAMGFKLPKPLAMIVTSLQLVQMFVGCAVNIWAYKYLQSGLICQVSHLNIMLSFAMYLSYLYLFGQFFYQSYLAGNRLQQKFKTTKSKTN</sequence>
<feature type="transmembrane region" description="Helical" evidence="10">
    <location>
        <begin position="200"/>
        <end position="222"/>
    </location>
</feature>
<evidence type="ECO:0000313" key="12">
    <source>
        <dbReference type="Proteomes" id="UP001516400"/>
    </source>
</evidence>
<dbReference type="GO" id="GO:0016020">
    <property type="term" value="C:membrane"/>
    <property type="evidence" value="ECO:0007669"/>
    <property type="project" value="UniProtKB-SubCell"/>
</dbReference>
<feature type="transmembrane region" description="Helical" evidence="10">
    <location>
        <begin position="115"/>
        <end position="137"/>
    </location>
</feature>
<feature type="transmembrane region" description="Helical" evidence="10">
    <location>
        <begin position="144"/>
        <end position="162"/>
    </location>
</feature>
<evidence type="ECO:0000256" key="8">
    <source>
        <dbReference type="ARBA" id="ARBA00023136"/>
    </source>
</evidence>
<keyword evidence="7 10" id="KW-0443">Lipid metabolism</keyword>
<evidence type="ECO:0000256" key="1">
    <source>
        <dbReference type="ARBA" id="ARBA00004141"/>
    </source>
</evidence>
<accession>A0ABD2NW90</accession>
<gene>
    <name evidence="11" type="ORF">HHI36_006160</name>
</gene>
<name>A0ABD2NW90_9CUCU</name>
<feature type="transmembrane region" description="Helical" evidence="10">
    <location>
        <begin position="36"/>
        <end position="55"/>
    </location>
</feature>
<dbReference type="PROSITE" id="PS01188">
    <property type="entry name" value="ELO"/>
    <property type="match status" value="1"/>
</dbReference>
<dbReference type="EMBL" id="JABFTP020000144">
    <property type="protein sequence ID" value="KAL3283003.1"/>
    <property type="molecule type" value="Genomic_DNA"/>
</dbReference>
<comment type="similarity">
    <text evidence="10">Belongs to the ELO family.</text>
</comment>
<dbReference type="PANTHER" id="PTHR11157">
    <property type="entry name" value="FATTY ACID ACYL TRANSFERASE-RELATED"/>
    <property type="match status" value="1"/>
</dbReference>
<evidence type="ECO:0000256" key="3">
    <source>
        <dbReference type="ARBA" id="ARBA00022679"/>
    </source>
</evidence>
<dbReference type="PANTHER" id="PTHR11157:SF17">
    <property type="entry name" value="ELONGATION OF VERY LONG CHAIN FATTY ACIDS PROTEIN 6"/>
    <property type="match status" value="1"/>
</dbReference>
<protein>
    <recommendedName>
        <fullName evidence="10">Elongation of very long chain fatty acids protein</fullName>
        <ecNumber evidence="10">2.3.1.199</ecNumber>
    </recommendedName>
    <alternativeName>
        <fullName evidence="10">Very-long-chain 3-oxoacyl-CoA synthase</fullName>
    </alternativeName>
</protein>
<dbReference type="Pfam" id="PF01151">
    <property type="entry name" value="ELO"/>
    <property type="match status" value="1"/>
</dbReference>
<keyword evidence="6 10" id="KW-1133">Transmembrane helix</keyword>
<keyword evidence="9 10" id="KW-0275">Fatty acid biosynthesis</keyword>
<evidence type="ECO:0000256" key="5">
    <source>
        <dbReference type="ARBA" id="ARBA00022832"/>
    </source>
</evidence>
<dbReference type="GO" id="GO:0006633">
    <property type="term" value="P:fatty acid biosynthetic process"/>
    <property type="evidence" value="ECO:0007669"/>
    <property type="project" value="UniProtKB-KW"/>
</dbReference>
<comment type="caution">
    <text evidence="11">The sequence shown here is derived from an EMBL/GenBank/DDBJ whole genome shotgun (WGS) entry which is preliminary data.</text>
</comment>
<keyword evidence="12" id="KW-1185">Reference proteome</keyword>
<comment type="catalytic activity">
    <reaction evidence="10">
        <text>a very-long-chain acyl-CoA + malonyl-CoA + H(+) = a very-long-chain 3-oxoacyl-CoA + CO2 + CoA</text>
        <dbReference type="Rhea" id="RHEA:32727"/>
        <dbReference type="ChEBI" id="CHEBI:15378"/>
        <dbReference type="ChEBI" id="CHEBI:16526"/>
        <dbReference type="ChEBI" id="CHEBI:57287"/>
        <dbReference type="ChEBI" id="CHEBI:57384"/>
        <dbReference type="ChEBI" id="CHEBI:90725"/>
        <dbReference type="ChEBI" id="CHEBI:90736"/>
        <dbReference type="EC" id="2.3.1.199"/>
    </reaction>
</comment>
<evidence type="ECO:0000256" key="9">
    <source>
        <dbReference type="ARBA" id="ARBA00023160"/>
    </source>
</evidence>
<dbReference type="Proteomes" id="UP001516400">
    <property type="component" value="Unassembled WGS sequence"/>
</dbReference>
<evidence type="ECO:0000256" key="7">
    <source>
        <dbReference type="ARBA" id="ARBA00023098"/>
    </source>
</evidence>
<dbReference type="AlphaFoldDB" id="A0ABD2NW90"/>
<evidence type="ECO:0000256" key="2">
    <source>
        <dbReference type="ARBA" id="ARBA00022516"/>
    </source>
</evidence>
<evidence type="ECO:0000256" key="6">
    <source>
        <dbReference type="ARBA" id="ARBA00022989"/>
    </source>
</evidence>
<reference evidence="11 12" key="1">
    <citation type="journal article" date="2021" name="BMC Biol.">
        <title>Horizontally acquired antibacterial genes associated with adaptive radiation of ladybird beetles.</title>
        <authorList>
            <person name="Li H.S."/>
            <person name="Tang X.F."/>
            <person name="Huang Y.H."/>
            <person name="Xu Z.Y."/>
            <person name="Chen M.L."/>
            <person name="Du X.Y."/>
            <person name="Qiu B.Y."/>
            <person name="Chen P.T."/>
            <person name="Zhang W."/>
            <person name="Slipinski A."/>
            <person name="Escalona H.E."/>
            <person name="Waterhouse R.M."/>
            <person name="Zwick A."/>
            <person name="Pang H."/>
        </authorList>
    </citation>
    <scope>NUCLEOTIDE SEQUENCE [LARGE SCALE GENOMIC DNA]</scope>
    <source>
        <strain evidence="11">SYSU2018</strain>
    </source>
</reference>
<proteinExistence type="inferred from homology"/>
<keyword evidence="4 10" id="KW-0812">Transmembrane</keyword>
<evidence type="ECO:0000313" key="11">
    <source>
        <dbReference type="EMBL" id="KAL3283003.1"/>
    </source>
</evidence>
<comment type="subcellular location">
    <subcellularLocation>
        <location evidence="1">Membrane</location>
        <topology evidence="1">Multi-pass membrane protein</topology>
    </subcellularLocation>
</comment>
<dbReference type="GO" id="GO:0009922">
    <property type="term" value="F:fatty acid elongase activity"/>
    <property type="evidence" value="ECO:0007669"/>
    <property type="project" value="UniProtKB-EC"/>
</dbReference>
<keyword evidence="5 10" id="KW-0276">Fatty acid metabolism</keyword>
<feature type="transmembrane region" description="Helical" evidence="10">
    <location>
        <begin position="242"/>
        <end position="261"/>
    </location>
</feature>
<dbReference type="InterPro" id="IPR002076">
    <property type="entry name" value="ELO_fam"/>
</dbReference>
<feature type="transmembrane region" description="Helical" evidence="10">
    <location>
        <begin position="168"/>
        <end position="188"/>
    </location>
</feature>
<evidence type="ECO:0000256" key="10">
    <source>
        <dbReference type="RuleBase" id="RU361115"/>
    </source>
</evidence>
<keyword evidence="3 10" id="KW-0808">Transferase</keyword>
<dbReference type="EC" id="2.3.1.199" evidence="10"/>
<dbReference type="InterPro" id="IPR030457">
    <property type="entry name" value="ELO_CS"/>
</dbReference>
<keyword evidence="8 10" id="KW-0472">Membrane</keyword>
<keyword evidence="2 10" id="KW-0444">Lipid biosynthesis</keyword>
<evidence type="ECO:0000256" key="4">
    <source>
        <dbReference type="ARBA" id="ARBA00022692"/>
    </source>
</evidence>
<feature type="transmembrane region" description="Helical" evidence="10">
    <location>
        <begin position="67"/>
        <end position="86"/>
    </location>
</feature>